<evidence type="ECO:0000256" key="5">
    <source>
        <dbReference type="ARBA" id="ARBA00022884"/>
    </source>
</evidence>
<comment type="function">
    <text evidence="9 10">One of the proteins that surrounds the polypeptide exit tunnel on the outside of the subunit.</text>
</comment>
<comment type="function">
    <text evidence="1 10">One of two assembly initiator proteins, it binds directly to the 5'-end of the 23S rRNA, where it nucleates assembly of the 50S subunit.</text>
</comment>
<dbReference type="KEGG" id="sste:SAMEA4384403_0538"/>
<keyword evidence="4 10" id="KW-0699">rRNA-binding</keyword>
<dbReference type="InterPro" id="IPR041988">
    <property type="entry name" value="Ribosomal_uL24_KOW"/>
</dbReference>
<dbReference type="CDD" id="cd06089">
    <property type="entry name" value="KOW_RPL26"/>
    <property type="match status" value="1"/>
</dbReference>
<name>A0A239YJX3_9STAP</name>
<dbReference type="InterPro" id="IPR008991">
    <property type="entry name" value="Translation_prot_SH3-like_sf"/>
</dbReference>
<dbReference type="Gene3D" id="2.30.30.30">
    <property type="match status" value="1"/>
</dbReference>
<evidence type="ECO:0000313" key="14">
    <source>
        <dbReference type="Proteomes" id="UP000242084"/>
    </source>
</evidence>
<comment type="subunit">
    <text evidence="3 10">Part of the 50S ribosomal subunit.</text>
</comment>
<dbReference type="GO" id="GO:0006412">
    <property type="term" value="P:translation"/>
    <property type="evidence" value="ECO:0007669"/>
    <property type="project" value="UniProtKB-UniRule"/>
</dbReference>
<accession>A0A239YJX3</accession>
<proteinExistence type="inferred from homology"/>
<protein>
    <recommendedName>
        <fullName evidence="8 10">Large ribosomal subunit protein uL24</fullName>
    </recommendedName>
</protein>
<evidence type="ECO:0000256" key="2">
    <source>
        <dbReference type="ARBA" id="ARBA00010618"/>
    </source>
</evidence>
<keyword evidence="14" id="KW-1185">Reference proteome</keyword>
<dbReference type="OrthoDB" id="9807419at2"/>
<evidence type="ECO:0000256" key="10">
    <source>
        <dbReference type="HAMAP-Rule" id="MF_01326"/>
    </source>
</evidence>
<dbReference type="Proteomes" id="UP000242084">
    <property type="component" value="Chromosome 1"/>
</dbReference>
<evidence type="ECO:0000256" key="7">
    <source>
        <dbReference type="ARBA" id="ARBA00023274"/>
    </source>
</evidence>
<dbReference type="HAMAP" id="MF_01326_B">
    <property type="entry name" value="Ribosomal_uL24_B"/>
    <property type="match status" value="1"/>
</dbReference>
<evidence type="ECO:0000259" key="12">
    <source>
        <dbReference type="SMART" id="SM00739"/>
    </source>
</evidence>
<keyword evidence="7 10" id="KW-0687">Ribonucleoprotein</keyword>
<dbReference type="InterPro" id="IPR014722">
    <property type="entry name" value="Rib_uL2_dom2"/>
</dbReference>
<evidence type="ECO:0000256" key="11">
    <source>
        <dbReference type="RuleBase" id="RU003477"/>
    </source>
</evidence>
<sequence>MHVRKGDNVIVISGKDKGKTGKVIEALPKKERVVVEGVNIIKKHQKPTQFNPEGGILETEGTIHVSNVQLIDPKTNKPTRVGYKVVDGKKVRIAKKSGEEIKSSKE</sequence>
<dbReference type="NCBIfam" id="TIGR01079">
    <property type="entry name" value="rplX_bact"/>
    <property type="match status" value="1"/>
</dbReference>
<dbReference type="EMBL" id="LT906462">
    <property type="protein sequence ID" value="SNV59295.1"/>
    <property type="molecule type" value="Genomic_DNA"/>
</dbReference>
<dbReference type="AlphaFoldDB" id="A0A239YJX3"/>
<dbReference type="PROSITE" id="PS01108">
    <property type="entry name" value="RIBOSOMAL_L24"/>
    <property type="match status" value="1"/>
</dbReference>
<evidence type="ECO:0000256" key="6">
    <source>
        <dbReference type="ARBA" id="ARBA00022980"/>
    </source>
</evidence>
<dbReference type="Pfam" id="PF17136">
    <property type="entry name" value="ribosomal_L24"/>
    <property type="match status" value="1"/>
</dbReference>
<reference evidence="13 14" key="1">
    <citation type="submission" date="2017-06" db="EMBL/GenBank/DDBJ databases">
        <authorList>
            <consortium name="Pathogen Informatics"/>
        </authorList>
    </citation>
    <scope>NUCLEOTIDE SEQUENCE [LARGE SCALE GENOMIC DNA]</scope>
    <source>
        <strain evidence="13 14">NCTC13839</strain>
    </source>
</reference>
<dbReference type="InterPro" id="IPR005824">
    <property type="entry name" value="KOW"/>
</dbReference>
<gene>
    <name evidence="10 13" type="primary">rplX</name>
    <name evidence="13" type="ORF">SAMEA4384403_00538</name>
</gene>
<dbReference type="FunFam" id="2.30.30.30:FF:000004">
    <property type="entry name" value="50S ribosomal protein L24"/>
    <property type="match status" value="1"/>
</dbReference>
<evidence type="ECO:0000256" key="8">
    <source>
        <dbReference type="ARBA" id="ARBA00035206"/>
    </source>
</evidence>
<dbReference type="GO" id="GO:0019843">
    <property type="term" value="F:rRNA binding"/>
    <property type="evidence" value="ECO:0007669"/>
    <property type="project" value="UniProtKB-UniRule"/>
</dbReference>
<dbReference type="GO" id="GO:0003735">
    <property type="term" value="F:structural constituent of ribosome"/>
    <property type="evidence" value="ECO:0007669"/>
    <property type="project" value="InterPro"/>
</dbReference>
<keyword evidence="5 10" id="KW-0694">RNA-binding</keyword>
<organism evidence="13 14">
    <name type="scientific">Mammaliicoccus stepanovicii</name>
    <dbReference type="NCBI Taxonomy" id="643214"/>
    <lineage>
        <taxon>Bacteria</taxon>
        <taxon>Bacillati</taxon>
        <taxon>Bacillota</taxon>
        <taxon>Bacilli</taxon>
        <taxon>Bacillales</taxon>
        <taxon>Staphylococcaceae</taxon>
        <taxon>Mammaliicoccus</taxon>
    </lineage>
</organism>
<evidence type="ECO:0000256" key="1">
    <source>
        <dbReference type="ARBA" id="ARBA00004072"/>
    </source>
</evidence>
<feature type="domain" description="KOW" evidence="12">
    <location>
        <begin position="2"/>
        <end position="29"/>
    </location>
</feature>
<keyword evidence="6 10" id="KW-0689">Ribosomal protein</keyword>
<dbReference type="PANTHER" id="PTHR12903">
    <property type="entry name" value="MITOCHONDRIAL RIBOSOMAL PROTEIN L24"/>
    <property type="match status" value="1"/>
</dbReference>
<evidence type="ECO:0000256" key="9">
    <source>
        <dbReference type="ARBA" id="ARBA00058688"/>
    </source>
</evidence>
<dbReference type="GO" id="GO:1990904">
    <property type="term" value="C:ribonucleoprotein complex"/>
    <property type="evidence" value="ECO:0007669"/>
    <property type="project" value="UniProtKB-KW"/>
</dbReference>
<dbReference type="SUPFAM" id="SSF50104">
    <property type="entry name" value="Translation proteins SH3-like domain"/>
    <property type="match status" value="1"/>
</dbReference>
<dbReference type="Pfam" id="PF00467">
    <property type="entry name" value="KOW"/>
    <property type="match status" value="1"/>
</dbReference>
<comment type="similarity">
    <text evidence="2 10 11">Belongs to the universal ribosomal protein uL24 family.</text>
</comment>
<evidence type="ECO:0000313" key="13">
    <source>
        <dbReference type="EMBL" id="SNV59295.1"/>
    </source>
</evidence>
<evidence type="ECO:0000256" key="4">
    <source>
        <dbReference type="ARBA" id="ARBA00022730"/>
    </source>
</evidence>
<evidence type="ECO:0000256" key="3">
    <source>
        <dbReference type="ARBA" id="ARBA00011838"/>
    </source>
</evidence>
<dbReference type="SMART" id="SM00739">
    <property type="entry name" value="KOW"/>
    <property type="match status" value="1"/>
</dbReference>
<dbReference type="GO" id="GO:0005840">
    <property type="term" value="C:ribosome"/>
    <property type="evidence" value="ECO:0007669"/>
    <property type="project" value="UniProtKB-KW"/>
</dbReference>
<dbReference type="InterPro" id="IPR003256">
    <property type="entry name" value="Ribosomal_uL24"/>
</dbReference>
<dbReference type="InterPro" id="IPR057264">
    <property type="entry name" value="Ribosomal_uL24_C"/>
</dbReference>
<dbReference type="InterPro" id="IPR005825">
    <property type="entry name" value="Ribosomal_uL24_CS"/>
</dbReference>
<dbReference type="RefSeq" id="WP_095086374.1">
    <property type="nucleotide sequence ID" value="NZ_BMDM01000003.1"/>
</dbReference>